<sequence length="71" mass="8255">MSDTINLSFDEYQKFSLGLENLLKTIIKIDEIVLPRSIDETALNEMDGLIIHLREEAKILLQDFNAIRHVR</sequence>
<protein>
    <submittedName>
        <fullName evidence="1">Uncharacterized protein</fullName>
    </submittedName>
</protein>
<reference evidence="1 2" key="1">
    <citation type="submission" date="2017-03" db="EMBL/GenBank/DDBJ databases">
        <title>Genome Sequence of Roseovarius mucosus strain SMR3 Isolated from a culture of the Diatom Skeletonema marinoi.</title>
        <authorList>
            <person name="Topel M."/>
            <person name="Pinder M."/>
            <person name="Johansson O.N."/>
            <person name="Kourtchenko O."/>
            <person name="Godhe A."/>
            <person name="Clarke A.K."/>
        </authorList>
    </citation>
    <scope>NUCLEOTIDE SEQUENCE [LARGE SCALE GENOMIC DNA]</scope>
    <source>
        <strain evidence="1 2">SMR3</strain>
    </source>
</reference>
<proteinExistence type="predicted"/>
<evidence type="ECO:0000313" key="1">
    <source>
        <dbReference type="EMBL" id="ARE84370.1"/>
    </source>
</evidence>
<gene>
    <name evidence="1" type="ORF">ROSMUCSMR3_02903</name>
</gene>
<dbReference type="AlphaFoldDB" id="A0A1V0RRH1"/>
<dbReference type="RefSeq" id="WP_081507746.1">
    <property type="nucleotide sequence ID" value="NZ_CP020474.1"/>
</dbReference>
<evidence type="ECO:0000313" key="2">
    <source>
        <dbReference type="Proteomes" id="UP000192273"/>
    </source>
</evidence>
<name>A0A1V0RRH1_9RHOB</name>
<organism evidence="1 2">
    <name type="scientific">Roseovarius mucosus</name>
    <dbReference type="NCBI Taxonomy" id="215743"/>
    <lineage>
        <taxon>Bacteria</taxon>
        <taxon>Pseudomonadati</taxon>
        <taxon>Pseudomonadota</taxon>
        <taxon>Alphaproteobacteria</taxon>
        <taxon>Rhodobacterales</taxon>
        <taxon>Roseobacteraceae</taxon>
        <taxon>Roseovarius</taxon>
    </lineage>
</organism>
<accession>A0A1V0RRH1</accession>
<dbReference type="KEGG" id="rmm:ROSMUCSMR3_02903"/>
<dbReference type="Proteomes" id="UP000192273">
    <property type="component" value="Chromosome"/>
</dbReference>
<keyword evidence="2" id="KW-1185">Reference proteome</keyword>
<dbReference type="EMBL" id="CP020474">
    <property type="protein sequence ID" value="ARE84370.1"/>
    <property type="molecule type" value="Genomic_DNA"/>
</dbReference>